<dbReference type="STRING" id="139825.A0A401H0F4"/>
<comment type="similarity">
    <text evidence="2 11">Belongs to the MICOS complex subunit Mic60 family.</text>
</comment>
<feature type="coiled-coil region" evidence="12">
    <location>
        <begin position="351"/>
        <end position="415"/>
    </location>
</feature>
<evidence type="ECO:0000256" key="8">
    <source>
        <dbReference type="ARBA" id="ARBA00023128"/>
    </source>
</evidence>
<dbReference type="InParanoid" id="A0A401H0F4"/>
<organism evidence="14 15">
    <name type="scientific">Sparassis crispa</name>
    <dbReference type="NCBI Taxonomy" id="139825"/>
    <lineage>
        <taxon>Eukaryota</taxon>
        <taxon>Fungi</taxon>
        <taxon>Dikarya</taxon>
        <taxon>Basidiomycota</taxon>
        <taxon>Agaricomycotina</taxon>
        <taxon>Agaricomycetes</taxon>
        <taxon>Polyporales</taxon>
        <taxon>Sparassidaceae</taxon>
        <taxon>Sparassis</taxon>
    </lineage>
</organism>
<evidence type="ECO:0000256" key="6">
    <source>
        <dbReference type="ARBA" id="ARBA00022989"/>
    </source>
</evidence>
<evidence type="ECO:0000256" key="3">
    <source>
        <dbReference type="ARBA" id="ARBA00018116"/>
    </source>
</evidence>
<dbReference type="GeneID" id="38784811"/>
<dbReference type="PANTHER" id="PTHR15415">
    <property type="entry name" value="MITOFILIN"/>
    <property type="match status" value="1"/>
</dbReference>
<evidence type="ECO:0000256" key="7">
    <source>
        <dbReference type="ARBA" id="ARBA00023054"/>
    </source>
</evidence>
<sequence>MYRALSVPKGVGTSVARGAVRVVRRRLATETPAAAPKKRKNVFRRIVFFTAAGTATFYAGGAFIAVKFPPYGDIFVQNVPGAATAVQYAEDHNWDTLTVQKTLDFGLNAFDYARGLVTGERHGERTPTALEKTREAMEMTKDVAVKTKEAAIRVAQVSKSSATDLIQESKDRIKSVTSGLKTSVERNEAEISKKSAKAAAIARSQSAEFSEGVEDLVQRAEAALADKPADTVPPEVITTPTEPTVVPETVPAPANGPEEVTVRNVYNIPLPIGFEPPPGYSRPTPSKPTPVASEFVPAEQSVLEPLPLVAPVVAEFSASEPFIAQLATVIDDLASYLNANPTAADKARDILDTAKVDLTGLASRIEQVKEQERAKLEATLDEQTRDYTIKLLQLEMEAQDKLDNQENDFRKYFEEEKAKFVHAYREKLNHELQTQSEIINERLKEEVIAQGIEMQRRWIREIKVRVEQERGGRLAKLDELASNLKRLERIAVDNSAYLDENIRIHALWSALRALNSSVDAPVRKPFREELRVLRHIAAAREDPIVSSVLEMLEASDVPDVGVEPFADLASWFSTSVSPRVSSVALVPDENAGVLSHLASHLFSTFQFPRHGLVPGSDVLSVLARAEYHMNEKDLDSAARELNQLKGTAKVLLTDWLDAARKRLEVLQALEVVQAQATLASLLVAHE</sequence>
<feature type="region of interest" description="Disordered" evidence="13">
    <location>
        <begin position="231"/>
        <end position="257"/>
    </location>
</feature>
<evidence type="ECO:0000313" key="15">
    <source>
        <dbReference type="Proteomes" id="UP000287166"/>
    </source>
</evidence>
<dbReference type="OrthoDB" id="10261039at2759"/>
<keyword evidence="9 11" id="KW-0472">Membrane</keyword>
<feature type="transmembrane region" description="Helical" evidence="11">
    <location>
        <begin position="46"/>
        <end position="66"/>
    </location>
</feature>
<reference evidence="14 15" key="1">
    <citation type="journal article" date="2018" name="Sci. Rep.">
        <title>Genome sequence of the cauliflower mushroom Sparassis crispa (Hanabiratake) and its association with beneficial usage.</title>
        <authorList>
            <person name="Kiyama R."/>
            <person name="Furutani Y."/>
            <person name="Kawaguchi K."/>
            <person name="Nakanishi T."/>
        </authorList>
    </citation>
    <scope>NUCLEOTIDE SEQUENCE [LARGE SCALE GENOMIC DNA]</scope>
</reference>
<dbReference type="PANTHER" id="PTHR15415:SF7">
    <property type="entry name" value="MICOS COMPLEX SUBUNIT MIC60"/>
    <property type="match status" value="1"/>
</dbReference>
<name>A0A401H0F4_9APHY</name>
<keyword evidence="7 12" id="KW-0175">Coiled coil</keyword>
<dbReference type="RefSeq" id="XP_027618807.1">
    <property type="nucleotide sequence ID" value="XM_027763006.1"/>
</dbReference>
<dbReference type="InterPro" id="IPR019133">
    <property type="entry name" value="MIC60"/>
</dbReference>
<evidence type="ECO:0000256" key="1">
    <source>
        <dbReference type="ARBA" id="ARBA00004434"/>
    </source>
</evidence>
<evidence type="ECO:0000256" key="11">
    <source>
        <dbReference type="RuleBase" id="RU363000"/>
    </source>
</evidence>
<keyword evidence="5 11" id="KW-0999">Mitochondrion inner membrane</keyword>
<evidence type="ECO:0000256" key="5">
    <source>
        <dbReference type="ARBA" id="ARBA00022792"/>
    </source>
</evidence>
<gene>
    <name evidence="14" type="ORF">SCP_1201190</name>
</gene>
<comment type="subcellular location">
    <subcellularLocation>
        <location evidence="1 11">Mitochondrion inner membrane</location>
        <topology evidence="1 11">Single-pass membrane protein</topology>
    </subcellularLocation>
</comment>
<dbReference type="EMBL" id="BFAD01000012">
    <property type="protein sequence ID" value="GBE87894.1"/>
    <property type="molecule type" value="Genomic_DNA"/>
</dbReference>
<evidence type="ECO:0000256" key="9">
    <source>
        <dbReference type="ARBA" id="ARBA00023136"/>
    </source>
</evidence>
<evidence type="ECO:0000313" key="14">
    <source>
        <dbReference type="EMBL" id="GBE87894.1"/>
    </source>
</evidence>
<keyword evidence="15" id="KW-1185">Reference proteome</keyword>
<dbReference type="AlphaFoldDB" id="A0A401H0F4"/>
<evidence type="ECO:0000256" key="13">
    <source>
        <dbReference type="SAM" id="MobiDB-lite"/>
    </source>
</evidence>
<comment type="subunit">
    <text evidence="11">Component of the mitochondrial contact site and cristae organizing system (MICOS) complex.</text>
</comment>
<dbReference type="Proteomes" id="UP000287166">
    <property type="component" value="Unassembled WGS sequence"/>
</dbReference>
<keyword evidence="4 11" id="KW-0812">Transmembrane</keyword>
<proteinExistence type="inferred from homology"/>
<comment type="function">
    <text evidence="10">Component of the MICOS complex, a large protein complex of the mitochondrial inner membrane that plays crucial roles in the maintenance of crista junctions, inner membrane architecture, and formation of contact sites to the outer membrane. Plays a role in keeping cristae membranes connected to the inner boundary membrane. Also promotes protein import via the mitochondrial intermembrane space assembly (MIA) pathway.</text>
</comment>
<accession>A0A401H0F4</accession>
<evidence type="ECO:0000256" key="12">
    <source>
        <dbReference type="SAM" id="Coils"/>
    </source>
</evidence>
<evidence type="ECO:0000256" key="10">
    <source>
        <dbReference type="ARBA" id="ARBA00025571"/>
    </source>
</evidence>
<dbReference type="GO" id="GO:0061617">
    <property type="term" value="C:MICOS complex"/>
    <property type="evidence" value="ECO:0007669"/>
    <property type="project" value="TreeGrafter"/>
</dbReference>
<keyword evidence="6 11" id="KW-1133">Transmembrane helix</keyword>
<dbReference type="GO" id="GO:0042407">
    <property type="term" value="P:cristae formation"/>
    <property type="evidence" value="ECO:0007669"/>
    <property type="project" value="TreeGrafter"/>
</dbReference>
<evidence type="ECO:0000256" key="4">
    <source>
        <dbReference type="ARBA" id="ARBA00022692"/>
    </source>
</evidence>
<comment type="caution">
    <text evidence="14">The sequence shown here is derived from an EMBL/GenBank/DDBJ whole genome shotgun (WGS) entry which is preliminary data.</text>
</comment>
<protein>
    <recommendedName>
        <fullName evidence="3 11">MICOS complex subunit MIC60</fullName>
    </recommendedName>
    <alternativeName>
        <fullName evidence="11">Mitofilin</fullName>
    </alternativeName>
</protein>
<dbReference type="Pfam" id="PF09731">
    <property type="entry name" value="Mitofilin"/>
    <property type="match status" value="1"/>
</dbReference>
<evidence type="ECO:0000256" key="2">
    <source>
        <dbReference type="ARBA" id="ARBA00010877"/>
    </source>
</evidence>
<keyword evidence="8 11" id="KW-0496">Mitochondrion</keyword>
<feature type="compositionally biased region" description="Low complexity" evidence="13">
    <location>
        <begin position="232"/>
        <end position="251"/>
    </location>
</feature>